<dbReference type="InterPro" id="IPR044068">
    <property type="entry name" value="CB"/>
</dbReference>
<keyword evidence="4" id="KW-0233">DNA recombination</keyword>
<dbReference type="GO" id="GO:0015074">
    <property type="term" value="P:DNA integration"/>
    <property type="evidence" value="ECO:0007669"/>
    <property type="project" value="UniProtKB-KW"/>
</dbReference>
<dbReference type="HOGENOM" id="CLU_027562_9_5_3"/>
<dbReference type="InterPro" id="IPR010998">
    <property type="entry name" value="Integrase_recombinase_N"/>
</dbReference>
<dbReference type="PROSITE" id="PS51900">
    <property type="entry name" value="CB"/>
    <property type="match status" value="1"/>
</dbReference>
<dbReference type="Pfam" id="PF00589">
    <property type="entry name" value="Phage_integrase"/>
    <property type="match status" value="1"/>
</dbReference>
<keyword evidence="9" id="KW-1185">Reference proteome</keyword>
<evidence type="ECO:0000256" key="5">
    <source>
        <dbReference type="PROSITE-ProRule" id="PRU01248"/>
    </source>
</evidence>
<dbReference type="Gene3D" id="1.10.443.10">
    <property type="entry name" value="Intergrase catalytic core"/>
    <property type="match status" value="1"/>
</dbReference>
<evidence type="ECO:0000313" key="9">
    <source>
        <dbReference type="Proteomes" id="UP000008206"/>
    </source>
</evidence>
<evidence type="ECO:0000256" key="2">
    <source>
        <dbReference type="ARBA" id="ARBA00022908"/>
    </source>
</evidence>
<evidence type="ECO:0000256" key="4">
    <source>
        <dbReference type="ARBA" id="ARBA00023172"/>
    </source>
</evidence>
<gene>
    <name evidence="8" type="ordered locus">Cyan7822_6210</name>
</gene>
<reference evidence="9" key="1">
    <citation type="journal article" date="2011" name="MBio">
        <title>Novel metabolic attributes of the genus Cyanothece, comprising a group of unicellular nitrogen-fixing Cyanobacteria.</title>
        <authorList>
            <person name="Bandyopadhyay A."/>
            <person name="Elvitigala T."/>
            <person name="Welsh E."/>
            <person name="Stockel J."/>
            <person name="Liberton M."/>
            <person name="Min H."/>
            <person name="Sherman L.A."/>
            <person name="Pakrasi H.B."/>
        </authorList>
    </citation>
    <scope>NUCLEOTIDE SEQUENCE [LARGE SCALE GENOMIC DNA]</scope>
    <source>
        <strain evidence="9">PCC 7822</strain>
        <plasmid evidence="9">Cy782206</plasmid>
    </source>
</reference>
<dbReference type="AlphaFoldDB" id="E0UP12"/>
<keyword evidence="8" id="KW-0614">Plasmid</keyword>
<dbReference type="Pfam" id="PF13495">
    <property type="entry name" value="Phage_int_SAM_4"/>
    <property type="match status" value="1"/>
</dbReference>
<geneLocation type="plasmid" evidence="8 9">
    <name>Cy782206</name>
</geneLocation>
<comment type="similarity">
    <text evidence="1">Belongs to the 'phage' integrase family.</text>
</comment>
<sequence>MTQQRLTRASTDQEIIVLWLAGKSKTTVKTYVCHVKQFIDFMNQPLAEITLDDLVLWVNRLNLTYTPPTVANKILCIKSLFSFCVKVGYLSFNIGALIKPPKTRDKRAEKILDQGDVKRLIEQATPGRDRVLLCLIYTTGLRVSEAVNLTWSDLKGNKLAVYGKGSKLRFIIVPDWLLEQLQTLPKISEFIFATSTGKPIDRIFTHRMIKKCAEKAGIDPKTSAHWLRHSHASHAINNGCNVRLLQESLGHSKLETTEKYLHINPNSGSSQFITF</sequence>
<keyword evidence="2" id="KW-0229">DNA integration</keyword>
<dbReference type="GO" id="GO:0006310">
    <property type="term" value="P:DNA recombination"/>
    <property type="evidence" value="ECO:0007669"/>
    <property type="project" value="UniProtKB-KW"/>
</dbReference>
<evidence type="ECO:0000259" key="6">
    <source>
        <dbReference type="PROSITE" id="PS51898"/>
    </source>
</evidence>
<evidence type="ECO:0000313" key="8">
    <source>
        <dbReference type="EMBL" id="ADN18692.1"/>
    </source>
</evidence>
<keyword evidence="3 5" id="KW-0238">DNA-binding</keyword>
<dbReference type="KEGG" id="cyj:Cyan7822_6210"/>
<dbReference type="Proteomes" id="UP000008206">
    <property type="component" value="Plasmid Cy782206"/>
</dbReference>
<feature type="domain" description="Core-binding (CB)" evidence="7">
    <location>
        <begin position="10"/>
        <end position="85"/>
    </location>
</feature>
<dbReference type="SUPFAM" id="SSF56349">
    <property type="entry name" value="DNA breaking-rejoining enzymes"/>
    <property type="match status" value="1"/>
</dbReference>
<dbReference type="PANTHER" id="PTHR30349:SF64">
    <property type="entry name" value="PROPHAGE INTEGRASE INTD-RELATED"/>
    <property type="match status" value="1"/>
</dbReference>
<dbReference type="InterPro" id="IPR013762">
    <property type="entry name" value="Integrase-like_cat_sf"/>
</dbReference>
<dbReference type="InterPro" id="IPR004107">
    <property type="entry name" value="Integrase_SAM-like_N"/>
</dbReference>
<feature type="domain" description="Tyr recombinase" evidence="6">
    <location>
        <begin position="107"/>
        <end position="273"/>
    </location>
</feature>
<proteinExistence type="inferred from homology"/>
<dbReference type="GO" id="GO:0003677">
    <property type="term" value="F:DNA binding"/>
    <property type="evidence" value="ECO:0007669"/>
    <property type="project" value="UniProtKB-UniRule"/>
</dbReference>
<organism evidence="8 9">
    <name type="scientific">Gloeothece verrucosa (strain PCC 7822)</name>
    <name type="common">Cyanothece sp. (strain PCC 7822)</name>
    <dbReference type="NCBI Taxonomy" id="497965"/>
    <lineage>
        <taxon>Bacteria</taxon>
        <taxon>Bacillati</taxon>
        <taxon>Cyanobacteriota</taxon>
        <taxon>Cyanophyceae</taxon>
        <taxon>Oscillatoriophycideae</taxon>
        <taxon>Chroococcales</taxon>
        <taxon>Aphanothecaceae</taxon>
        <taxon>Gloeothece</taxon>
        <taxon>Gloeothece verrucosa</taxon>
    </lineage>
</organism>
<name>E0UP12_GLOV7</name>
<dbReference type="OrthoDB" id="9784359at2"/>
<dbReference type="PROSITE" id="PS51898">
    <property type="entry name" value="TYR_RECOMBINASE"/>
    <property type="match status" value="1"/>
</dbReference>
<dbReference type="PANTHER" id="PTHR30349">
    <property type="entry name" value="PHAGE INTEGRASE-RELATED"/>
    <property type="match status" value="1"/>
</dbReference>
<accession>E0UP12</accession>
<evidence type="ECO:0000259" key="7">
    <source>
        <dbReference type="PROSITE" id="PS51900"/>
    </source>
</evidence>
<dbReference type="InterPro" id="IPR050090">
    <property type="entry name" value="Tyrosine_recombinase_XerCD"/>
</dbReference>
<dbReference type="InterPro" id="IPR011010">
    <property type="entry name" value="DNA_brk_join_enz"/>
</dbReference>
<protein>
    <submittedName>
        <fullName evidence="8">Integrase family protein</fullName>
    </submittedName>
</protein>
<dbReference type="Gene3D" id="1.10.150.130">
    <property type="match status" value="1"/>
</dbReference>
<evidence type="ECO:0000256" key="3">
    <source>
        <dbReference type="ARBA" id="ARBA00023125"/>
    </source>
</evidence>
<dbReference type="InterPro" id="IPR002104">
    <property type="entry name" value="Integrase_catalytic"/>
</dbReference>
<dbReference type="EMBL" id="CP002204">
    <property type="protein sequence ID" value="ADN18692.1"/>
    <property type="molecule type" value="Genomic_DNA"/>
</dbReference>
<dbReference type="RefSeq" id="WP_013335136.1">
    <property type="nucleotide sequence ID" value="NC_014535.1"/>
</dbReference>
<evidence type="ECO:0000256" key="1">
    <source>
        <dbReference type="ARBA" id="ARBA00008857"/>
    </source>
</evidence>